<dbReference type="AlphaFoldDB" id="A0A3L9KZM7"/>
<protein>
    <recommendedName>
        <fullName evidence="6">Methylamine utilisation protein MauE domain-containing protein</fullName>
    </recommendedName>
</protein>
<evidence type="ECO:0000256" key="5">
    <source>
        <dbReference type="SAM" id="Phobius"/>
    </source>
</evidence>
<evidence type="ECO:0000256" key="4">
    <source>
        <dbReference type="ARBA" id="ARBA00023136"/>
    </source>
</evidence>
<evidence type="ECO:0000313" key="7">
    <source>
        <dbReference type="EMBL" id="RLY92296.1"/>
    </source>
</evidence>
<keyword evidence="3 5" id="KW-1133">Transmembrane helix</keyword>
<evidence type="ECO:0000256" key="1">
    <source>
        <dbReference type="ARBA" id="ARBA00004141"/>
    </source>
</evidence>
<dbReference type="Pfam" id="PF07291">
    <property type="entry name" value="MauE"/>
    <property type="match status" value="1"/>
</dbReference>
<evidence type="ECO:0000259" key="6">
    <source>
        <dbReference type="Pfam" id="PF07291"/>
    </source>
</evidence>
<evidence type="ECO:0000313" key="8">
    <source>
        <dbReference type="Proteomes" id="UP000277871"/>
    </source>
</evidence>
<feature type="transmembrane region" description="Helical" evidence="5">
    <location>
        <begin position="57"/>
        <end position="90"/>
    </location>
</feature>
<accession>A0A3L9KZM7</accession>
<keyword evidence="4 5" id="KW-0472">Membrane</keyword>
<gene>
    <name evidence="7" type="ORF">EAE32_09115</name>
</gene>
<keyword evidence="2 5" id="KW-0812">Transmembrane</keyword>
<dbReference type="EMBL" id="RDEX01000002">
    <property type="protein sequence ID" value="RLY92296.1"/>
    <property type="molecule type" value="Genomic_DNA"/>
</dbReference>
<dbReference type="Proteomes" id="UP000277871">
    <property type="component" value="Unassembled WGS sequence"/>
</dbReference>
<feature type="domain" description="Methylamine utilisation protein MauE" evidence="6">
    <location>
        <begin position="2"/>
        <end position="131"/>
    </location>
</feature>
<name>A0A3L9KZM7_9MICC</name>
<evidence type="ECO:0000256" key="2">
    <source>
        <dbReference type="ARBA" id="ARBA00022692"/>
    </source>
</evidence>
<organism evidence="7 8">
    <name type="scientific">Kocuria tytonicola</name>
    <dbReference type="NCBI Taxonomy" id="2055946"/>
    <lineage>
        <taxon>Bacteria</taxon>
        <taxon>Bacillati</taxon>
        <taxon>Actinomycetota</taxon>
        <taxon>Actinomycetes</taxon>
        <taxon>Micrococcales</taxon>
        <taxon>Micrococcaceae</taxon>
        <taxon>Kocuria</taxon>
    </lineage>
</organism>
<dbReference type="GO" id="GO:0030416">
    <property type="term" value="P:methylamine metabolic process"/>
    <property type="evidence" value="ECO:0007669"/>
    <property type="project" value="InterPro"/>
</dbReference>
<comment type="subcellular location">
    <subcellularLocation>
        <location evidence="1">Membrane</location>
        <topology evidence="1">Multi-pass membrane protein</topology>
    </subcellularLocation>
</comment>
<dbReference type="UniPathway" id="UPA00895"/>
<dbReference type="RefSeq" id="WP_121864945.1">
    <property type="nucleotide sequence ID" value="NZ_RDEX01000002.1"/>
</dbReference>
<feature type="transmembrane region" description="Helical" evidence="5">
    <location>
        <begin position="121"/>
        <end position="139"/>
    </location>
</feature>
<dbReference type="InterPro" id="IPR009908">
    <property type="entry name" value="Methylamine_util_MauE"/>
</dbReference>
<proteinExistence type="predicted"/>
<dbReference type="GO" id="GO:0016020">
    <property type="term" value="C:membrane"/>
    <property type="evidence" value="ECO:0007669"/>
    <property type="project" value="UniProtKB-SubCell"/>
</dbReference>
<keyword evidence="8" id="KW-1185">Reference proteome</keyword>
<evidence type="ECO:0000256" key="3">
    <source>
        <dbReference type="ARBA" id="ARBA00022989"/>
    </source>
</evidence>
<comment type="caution">
    <text evidence="7">The sequence shown here is derived from an EMBL/GenBank/DDBJ whole genome shotgun (WGS) entry which is preliminary data.</text>
</comment>
<reference evidence="7 8" key="1">
    <citation type="submission" date="2018-10" db="EMBL/GenBank/DDBJ databases">
        <title>Kocuria tytonicola, new bacteria from the preen glands of American barn owls (Tyto furcata).</title>
        <authorList>
            <person name="Braun M.S."/>
            <person name="Wang E."/>
            <person name="Zimmermann S."/>
            <person name="Boutin S."/>
            <person name="Wagner H."/>
            <person name="Wink M."/>
        </authorList>
    </citation>
    <scope>NUCLEOTIDE SEQUENCE [LARGE SCALE GENOMIC DNA]</scope>
    <source>
        <strain evidence="7 8">473</strain>
    </source>
</reference>
<sequence length="360" mass="36002">MHALALSTLASLAAVLLLSGTAKLAAPDSGRFLVSTAALPSVLTAPWLHAVLPWAEIALAAALLVASGPWLSAAAAAALLVFGGFTVVVLRGARAPDPAPCGCFGALSTAPVSRRTVVRNAVLTLVAALALGLCLAVFHGPVLDLPGSVLAAATVPVALVLVSVWSEGAGRSPGGPNDIARVPPLPAHLRGDAAASSSPGYAPSVPGAAPVPYPPAETPAAAEPYRPRLPIPWAVLRDASGATVTLRGLAATHARALVGVSSTCGWCAPVVERIVALSGSTGPVALHAVVPEPDELERIPGALREAALVDAHRDLVTVFERPGTPWAVVLGADGLLAGGPVSGSGPVIELLDELAERFGA</sequence>